<keyword evidence="8" id="KW-1133">Transmembrane helix</keyword>
<organism evidence="9 10">
    <name type="scientific">Zingiber officinale</name>
    <name type="common">Ginger</name>
    <name type="synonym">Amomum zingiber</name>
    <dbReference type="NCBI Taxonomy" id="94328"/>
    <lineage>
        <taxon>Eukaryota</taxon>
        <taxon>Viridiplantae</taxon>
        <taxon>Streptophyta</taxon>
        <taxon>Embryophyta</taxon>
        <taxon>Tracheophyta</taxon>
        <taxon>Spermatophyta</taxon>
        <taxon>Magnoliopsida</taxon>
        <taxon>Liliopsida</taxon>
        <taxon>Zingiberales</taxon>
        <taxon>Zingiberaceae</taxon>
        <taxon>Zingiber</taxon>
    </lineage>
</organism>
<keyword evidence="8" id="KW-0812">Transmembrane</keyword>
<gene>
    <name evidence="9" type="ORF">ZIOFF_073377</name>
</gene>
<keyword evidence="8" id="KW-0472">Membrane</keyword>
<feature type="transmembrane region" description="Helical" evidence="8">
    <location>
        <begin position="148"/>
        <end position="172"/>
    </location>
</feature>
<dbReference type="Proteomes" id="UP000734854">
    <property type="component" value="Unassembled WGS sequence"/>
</dbReference>
<comment type="similarity">
    <text evidence="2 7">Belongs to the NDUFAF7 family.</text>
</comment>
<comment type="subcellular location">
    <subcellularLocation>
        <location evidence="1 7">Mitochondrion</location>
    </subcellularLocation>
</comment>
<keyword evidence="5 7" id="KW-0496">Mitochondrion</keyword>
<evidence type="ECO:0000313" key="9">
    <source>
        <dbReference type="EMBL" id="KAG6468684.1"/>
    </source>
</evidence>
<protein>
    <recommendedName>
        <fullName evidence="7">Protein arginine methyltransferase NDUFAF7</fullName>
        <ecNumber evidence="7">2.1.1.320</ecNumber>
    </recommendedName>
</protein>
<evidence type="ECO:0000256" key="6">
    <source>
        <dbReference type="ARBA" id="ARBA00048612"/>
    </source>
</evidence>
<evidence type="ECO:0000256" key="3">
    <source>
        <dbReference type="ARBA" id="ARBA00022603"/>
    </source>
</evidence>
<dbReference type="PANTHER" id="PTHR12049:SF5">
    <property type="entry name" value="PROTEIN ARGININE METHYLTRANSFERASE NDUFAF7 HOMOLOG, MITOCHONDRIAL"/>
    <property type="match status" value="1"/>
</dbReference>
<evidence type="ECO:0000313" key="10">
    <source>
        <dbReference type="Proteomes" id="UP000734854"/>
    </source>
</evidence>
<evidence type="ECO:0000256" key="5">
    <source>
        <dbReference type="ARBA" id="ARBA00023128"/>
    </source>
</evidence>
<evidence type="ECO:0000256" key="8">
    <source>
        <dbReference type="SAM" id="Phobius"/>
    </source>
</evidence>
<feature type="transmembrane region" description="Helical" evidence="8">
    <location>
        <begin position="269"/>
        <end position="295"/>
    </location>
</feature>
<dbReference type="GO" id="GO:0035243">
    <property type="term" value="F:protein-arginine omega-N symmetric methyltransferase activity"/>
    <property type="evidence" value="ECO:0007669"/>
    <property type="project" value="UniProtKB-EC"/>
</dbReference>
<comment type="function">
    <text evidence="7">Arginine methyltransferase involved in the assembly or stability of mitochondrial NADH:ubiquinone oxidoreductase complex (complex I).</text>
</comment>
<dbReference type="InterPro" id="IPR003788">
    <property type="entry name" value="NDUFAF7"/>
</dbReference>
<evidence type="ECO:0000256" key="7">
    <source>
        <dbReference type="RuleBase" id="RU364114"/>
    </source>
</evidence>
<comment type="caution">
    <text evidence="9">The sequence shown here is derived from an EMBL/GenBank/DDBJ whole genome shotgun (WGS) entry which is preliminary data.</text>
</comment>
<keyword evidence="4 7" id="KW-0808">Transferase</keyword>
<keyword evidence="10" id="KW-1185">Reference proteome</keyword>
<accession>A0A8J5BBZ0</accession>
<dbReference type="EMBL" id="JACMSC010000022">
    <property type="protein sequence ID" value="KAG6468684.1"/>
    <property type="molecule type" value="Genomic_DNA"/>
</dbReference>
<dbReference type="PANTHER" id="PTHR12049">
    <property type="entry name" value="PROTEIN ARGININE METHYLTRANSFERASE NDUFAF7, MITOCHONDRIAL"/>
    <property type="match status" value="1"/>
</dbReference>
<dbReference type="EC" id="2.1.1.320" evidence="7"/>
<keyword evidence="3 7" id="KW-0489">Methyltransferase</keyword>
<proteinExistence type="inferred from homology"/>
<comment type="catalytic activity">
    <reaction evidence="6 7">
        <text>L-arginyl-[protein] + 2 S-adenosyl-L-methionine = N(omega),N(omega)'-dimethyl-L-arginyl-[protein] + 2 S-adenosyl-L-homocysteine + 2 H(+)</text>
        <dbReference type="Rhea" id="RHEA:48108"/>
        <dbReference type="Rhea" id="RHEA-COMP:10532"/>
        <dbReference type="Rhea" id="RHEA-COMP:11992"/>
        <dbReference type="ChEBI" id="CHEBI:15378"/>
        <dbReference type="ChEBI" id="CHEBI:29965"/>
        <dbReference type="ChEBI" id="CHEBI:57856"/>
        <dbReference type="ChEBI" id="CHEBI:59789"/>
        <dbReference type="ChEBI" id="CHEBI:88221"/>
        <dbReference type="EC" id="2.1.1.320"/>
    </reaction>
</comment>
<evidence type="ECO:0000256" key="1">
    <source>
        <dbReference type="ARBA" id="ARBA00004173"/>
    </source>
</evidence>
<dbReference type="GO" id="GO:0005739">
    <property type="term" value="C:mitochondrion"/>
    <property type="evidence" value="ECO:0007669"/>
    <property type="project" value="UniProtKB-SubCell"/>
</dbReference>
<name>A0A8J5BBZ0_ZINOF</name>
<dbReference type="GO" id="GO:0032259">
    <property type="term" value="P:methylation"/>
    <property type="evidence" value="ECO:0007669"/>
    <property type="project" value="UniProtKB-KW"/>
</dbReference>
<evidence type="ECO:0000256" key="4">
    <source>
        <dbReference type="ARBA" id="ARBA00022679"/>
    </source>
</evidence>
<reference evidence="9 10" key="1">
    <citation type="submission" date="2020-08" db="EMBL/GenBank/DDBJ databases">
        <title>Plant Genome Project.</title>
        <authorList>
            <person name="Zhang R.-G."/>
        </authorList>
    </citation>
    <scope>NUCLEOTIDE SEQUENCE [LARGE SCALE GENOMIC DNA]</scope>
    <source>
        <tissue evidence="9">Rhizome</tissue>
    </source>
</reference>
<sequence>MLEVLDNLPHDLLYSPNQVSPWMEVWLEKAKESLQISEVYKPIQDLLIAKCIKIIGLDEDHASGTNRLVSASRRIWSKAFPRPRRSWMPTGCLKLMEVLHSALPKMSLIASDFSYLPEVRIPGDRAPLVSSMVVSSIAVKVRMMDSSVYLILLATFVQWASCILPFGLLVVFSQELTMLASNLFVNLYKLMNRHGSGTNIAPNSKPWSVLQKGGRTTDYDSYLDAKGNADIFFPTDFWLLERIDHYTSVWSSEQKVSTPQKPLKKRRTIIVSSALAYISSAKALILIHPLSWMNLVCHQRRGQKMDTIHWSMTLRTLNFTLVCQHITSHNHCSEDKQLDNVHMSGHNIQCVPQHNFLPLLKQIR</sequence>
<dbReference type="AlphaFoldDB" id="A0A8J5BBZ0"/>
<evidence type="ECO:0000256" key="2">
    <source>
        <dbReference type="ARBA" id="ARBA00005891"/>
    </source>
</evidence>